<feature type="repeat" description="TPR" evidence="1">
    <location>
        <begin position="507"/>
        <end position="540"/>
    </location>
</feature>
<protein>
    <submittedName>
        <fullName evidence="3">SAM-dependent methyltransferase</fullName>
    </submittedName>
</protein>
<reference evidence="4" key="1">
    <citation type="journal article" date="2019" name="Int. J. Syst. Evol. Microbiol.">
        <title>The Global Catalogue of Microorganisms (GCM) 10K type strain sequencing project: providing services to taxonomists for standard genome sequencing and annotation.</title>
        <authorList>
            <consortium name="The Broad Institute Genomics Platform"/>
            <consortium name="The Broad Institute Genome Sequencing Center for Infectious Disease"/>
            <person name="Wu L."/>
            <person name="Ma J."/>
        </authorList>
    </citation>
    <scope>NUCLEOTIDE SEQUENCE [LARGE SCALE GENOMIC DNA]</scope>
    <source>
        <strain evidence="4">JCM 16929</strain>
    </source>
</reference>
<sequence>MAHTTLVAKPPAAVDGEEPDGPTEVAITSQKKGTLAGPERLSRSLLWDLQRRFYQQQGVEAWSTGLIPFHITSTPYIAHAYAKMVTGYMRDCGAGTGLDPAEPFYIVELGAGHGRFGYRFLKRLSRQLAQTPFAEQPVTFVMTDVSERNLEFLQAHPRLQPFVRDGVLDFAPFDAGRDRELRLVNSGRTLGTDAIGNPLVLIANYVFDSIAQDSFHVKDGRLDEIAVSISSPYGRPGLDQDGLTVLPELELTYHYTPVFAAYYGDPSWNRLLDGCRARLADSALLFPVAALDTIDTFRRLAGDRLLLLSADKGFSEDEALLLGYGTPGITLHGTGCFSMMVDYRLIGEHFTNLGGDAFHPGHRHENLNVSACALGGSSDGHPETRLAYADAIDDFGPDDLYSVIGDPDQRTGALDVGRLMAELRLSRWDETILAVNLPVLLQAAPELSKVEKQEIFGAIRRVWDHFLPIGESYDLAFQLGALLYQMRYYAEAIDFFRESIAIGGLEPGTAYNLAACHYAMRDLELALERVEEALRLDPHSDAARSLRIAILAERNRRAL</sequence>
<name>A0ABP6ZPP4_9ACTN</name>
<dbReference type="Proteomes" id="UP001501490">
    <property type="component" value="Unassembled WGS sequence"/>
</dbReference>
<dbReference type="InterPro" id="IPR038375">
    <property type="entry name" value="NDUFAF7_sf"/>
</dbReference>
<dbReference type="SUPFAM" id="SSF53335">
    <property type="entry name" value="S-adenosyl-L-methionine-dependent methyltransferases"/>
    <property type="match status" value="1"/>
</dbReference>
<evidence type="ECO:0000256" key="1">
    <source>
        <dbReference type="PROSITE-ProRule" id="PRU00339"/>
    </source>
</evidence>
<keyword evidence="1" id="KW-0802">TPR repeat</keyword>
<feature type="region of interest" description="Disordered" evidence="2">
    <location>
        <begin position="1"/>
        <end position="33"/>
    </location>
</feature>
<dbReference type="EMBL" id="BAABAB010000009">
    <property type="protein sequence ID" value="GAA3613682.1"/>
    <property type="molecule type" value="Genomic_DNA"/>
</dbReference>
<dbReference type="Gene3D" id="3.40.50.12710">
    <property type="match status" value="1"/>
</dbReference>
<comment type="caution">
    <text evidence="3">The sequence shown here is derived from an EMBL/GenBank/DDBJ whole genome shotgun (WGS) entry which is preliminary data.</text>
</comment>
<dbReference type="SUPFAM" id="SSF48452">
    <property type="entry name" value="TPR-like"/>
    <property type="match status" value="1"/>
</dbReference>
<keyword evidence="3" id="KW-0808">Transferase</keyword>
<organism evidence="3 4">
    <name type="scientific">Microlunatus ginsengisoli</name>
    <dbReference type="NCBI Taxonomy" id="363863"/>
    <lineage>
        <taxon>Bacteria</taxon>
        <taxon>Bacillati</taxon>
        <taxon>Actinomycetota</taxon>
        <taxon>Actinomycetes</taxon>
        <taxon>Propionibacteriales</taxon>
        <taxon>Propionibacteriaceae</taxon>
        <taxon>Microlunatus</taxon>
    </lineage>
</organism>
<dbReference type="InterPro" id="IPR019734">
    <property type="entry name" value="TPR_rpt"/>
</dbReference>
<keyword evidence="4" id="KW-1185">Reference proteome</keyword>
<gene>
    <name evidence="3" type="ORF">GCM10022236_14500</name>
</gene>
<dbReference type="PROSITE" id="PS50005">
    <property type="entry name" value="TPR"/>
    <property type="match status" value="1"/>
</dbReference>
<accession>A0ABP6ZPP4</accession>
<dbReference type="RefSeq" id="WP_344802862.1">
    <property type="nucleotide sequence ID" value="NZ_BAABAB010000009.1"/>
</dbReference>
<dbReference type="InterPro" id="IPR029063">
    <property type="entry name" value="SAM-dependent_MTases_sf"/>
</dbReference>
<keyword evidence="3" id="KW-0489">Methyltransferase</keyword>
<evidence type="ECO:0000313" key="3">
    <source>
        <dbReference type="EMBL" id="GAA3613682.1"/>
    </source>
</evidence>
<evidence type="ECO:0000256" key="2">
    <source>
        <dbReference type="SAM" id="MobiDB-lite"/>
    </source>
</evidence>
<dbReference type="Gene3D" id="1.25.40.10">
    <property type="entry name" value="Tetratricopeptide repeat domain"/>
    <property type="match status" value="1"/>
</dbReference>
<proteinExistence type="predicted"/>
<dbReference type="SMART" id="SM00028">
    <property type="entry name" value="TPR"/>
    <property type="match status" value="2"/>
</dbReference>
<evidence type="ECO:0000313" key="4">
    <source>
        <dbReference type="Proteomes" id="UP001501490"/>
    </source>
</evidence>
<dbReference type="InterPro" id="IPR011990">
    <property type="entry name" value="TPR-like_helical_dom_sf"/>
</dbReference>
<dbReference type="GO" id="GO:0032259">
    <property type="term" value="P:methylation"/>
    <property type="evidence" value="ECO:0007669"/>
    <property type="project" value="UniProtKB-KW"/>
</dbReference>
<dbReference type="GO" id="GO:0008168">
    <property type="term" value="F:methyltransferase activity"/>
    <property type="evidence" value="ECO:0007669"/>
    <property type="project" value="UniProtKB-KW"/>
</dbReference>